<dbReference type="PANTHER" id="PTHR30146">
    <property type="entry name" value="LACI-RELATED TRANSCRIPTIONAL REPRESSOR"/>
    <property type="match status" value="1"/>
</dbReference>
<reference evidence="6" key="1">
    <citation type="journal article" date="2019" name="Int. J. Syst. Evol. Microbiol.">
        <title>The Global Catalogue of Microorganisms (GCM) 10K type strain sequencing project: providing services to taxonomists for standard genome sequencing and annotation.</title>
        <authorList>
            <consortium name="The Broad Institute Genomics Platform"/>
            <consortium name="The Broad Institute Genome Sequencing Center for Infectious Disease"/>
            <person name="Wu L."/>
            <person name="Ma J."/>
        </authorList>
    </citation>
    <scope>NUCLEOTIDE SEQUENCE [LARGE SCALE GENOMIC DNA]</scope>
    <source>
        <strain evidence="6">NBRC 102520</strain>
    </source>
</reference>
<keyword evidence="2" id="KW-0238">DNA-binding</keyword>
<dbReference type="PANTHER" id="PTHR30146:SF33">
    <property type="entry name" value="TRANSCRIPTIONAL REGULATOR"/>
    <property type="match status" value="1"/>
</dbReference>
<dbReference type="SUPFAM" id="SSF53822">
    <property type="entry name" value="Periplasmic binding protein-like I"/>
    <property type="match status" value="1"/>
</dbReference>
<evidence type="ECO:0000256" key="1">
    <source>
        <dbReference type="ARBA" id="ARBA00023015"/>
    </source>
</evidence>
<evidence type="ECO:0000256" key="2">
    <source>
        <dbReference type="ARBA" id="ARBA00023125"/>
    </source>
</evidence>
<organism evidence="5 6">
    <name type="scientific">Bradyrhizobium iriomotense</name>
    <dbReference type="NCBI Taxonomy" id="441950"/>
    <lineage>
        <taxon>Bacteria</taxon>
        <taxon>Pseudomonadati</taxon>
        <taxon>Pseudomonadota</taxon>
        <taxon>Alphaproteobacteria</taxon>
        <taxon>Hyphomicrobiales</taxon>
        <taxon>Nitrobacteraceae</taxon>
        <taxon>Bradyrhizobium</taxon>
    </lineage>
</organism>
<dbReference type="InterPro" id="IPR046335">
    <property type="entry name" value="LacI/GalR-like_sensor"/>
</dbReference>
<keyword evidence="3" id="KW-0804">Transcription</keyword>
<protein>
    <submittedName>
        <fullName evidence="5">LacI family transcriptional regulator</fullName>
    </submittedName>
</protein>
<dbReference type="Pfam" id="PF13377">
    <property type="entry name" value="Peripla_BP_3"/>
    <property type="match status" value="1"/>
</dbReference>
<dbReference type="InterPro" id="IPR000843">
    <property type="entry name" value="HTH_LacI"/>
</dbReference>
<dbReference type="PROSITE" id="PS50932">
    <property type="entry name" value="HTH_LACI_2"/>
    <property type="match status" value="1"/>
</dbReference>
<sequence>MDVAARAELSPSTVSLYFRKPDAVSAAASQSIARAIKALDYVPNLMAGGLAAASSRVVSIIVPSVRNAFFAETVATMQSELSKQRLQVMLGHTEYSEHDEEDLVRTALSWAPAAIVLTGLSHTAATRKLLRDGKVPVVEIWELGAQPIDMAVGFHHVQVGSAAASHLIQRRRKQLLFLGARLQEDRRAAQRAQGFVETARSVPDVSAGIIQHPAPASADVGAMLLTEALRRFPGVNGIACSNDHIALGAIFECQRLGLAVPERLSVVGFGDLSFSAGCNPSMTTIRPPGDLIGREAARLVIERIAGVDGKTERAVIDTSFSLLHRQSS</sequence>
<name>A0ABQ6AW40_9BRAD</name>
<keyword evidence="6" id="KW-1185">Reference proteome</keyword>
<gene>
    <name evidence="5" type="ORF">GCM10007857_30940</name>
</gene>
<comment type="caution">
    <text evidence="5">The sequence shown here is derived from an EMBL/GenBank/DDBJ whole genome shotgun (WGS) entry which is preliminary data.</text>
</comment>
<dbReference type="CDD" id="cd01575">
    <property type="entry name" value="PBP1_GntR"/>
    <property type="match status" value="1"/>
</dbReference>
<feature type="domain" description="HTH lacI-type" evidence="4">
    <location>
        <begin position="1"/>
        <end position="52"/>
    </location>
</feature>
<dbReference type="EMBL" id="BSOW01000010">
    <property type="protein sequence ID" value="GLR86383.1"/>
    <property type="molecule type" value="Genomic_DNA"/>
</dbReference>
<dbReference type="SUPFAM" id="SSF47413">
    <property type="entry name" value="lambda repressor-like DNA-binding domains"/>
    <property type="match status" value="1"/>
</dbReference>
<dbReference type="Gene3D" id="3.40.50.2300">
    <property type="match status" value="2"/>
</dbReference>
<dbReference type="InterPro" id="IPR028082">
    <property type="entry name" value="Peripla_BP_I"/>
</dbReference>
<keyword evidence="1" id="KW-0805">Transcription regulation</keyword>
<dbReference type="Gene3D" id="1.10.260.40">
    <property type="entry name" value="lambda repressor-like DNA-binding domains"/>
    <property type="match status" value="1"/>
</dbReference>
<evidence type="ECO:0000259" key="4">
    <source>
        <dbReference type="PROSITE" id="PS50932"/>
    </source>
</evidence>
<dbReference type="CDD" id="cd01392">
    <property type="entry name" value="HTH_LacI"/>
    <property type="match status" value="1"/>
</dbReference>
<dbReference type="SMART" id="SM00354">
    <property type="entry name" value="HTH_LACI"/>
    <property type="match status" value="1"/>
</dbReference>
<proteinExistence type="predicted"/>
<dbReference type="Pfam" id="PF00356">
    <property type="entry name" value="LacI"/>
    <property type="match status" value="1"/>
</dbReference>
<dbReference type="Proteomes" id="UP001156905">
    <property type="component" value="Unassembled WGS sequence"/>
</dbReference>
<evidence type="ECO:0000313" key="5">
    <source>
        <dbReference type="EMBL" id="GLR86383.1"/>
    </source>
</evidence>
<evidence type="ECO:0000256" key="3">
    <source>
        <dbReference type="ARBA" id="ARBA00023163"/>
    </source>
</evidence>
<dbReference type="InterPro" id="IPR010982">
    <property type="entry name" value="Lambda_DNA-bd_dom_sf"/>
</dbReference>
<accession>A0ABQ6AW40</accession>
<evidence type="ECO:0000313" key="6">
    <source>
        <dbReference type="Proteomes" id="UP001156905"/>
    </source>
</evidence>